<keyword evidence="7 12" id="KW-0812">Transmembrane</keyword>
<evidence type="ECO:0000313" key="18">
    <source>
        <dbReference type="Proteomes" id="UP000290921"/>
    </source>
</evidence>
<evidence type="ECO:0000256" key="6">
    <source>
        <dbReference type="ARBA" id="ARBA00022683"/>
    </source>
</evidence>
<feature type="transmembrane region" description="Helical" evidence="12">
    <location>
        <begin position="314"/>
        <end position="338"/>
    </location>
</feature>
<keyword evidence="4 17" id="KW-0762">Sugar transport</keyword>
<dbReference type="PROSITE" id="PS00371">
    <property type="entry name" value="PTS_EIIA_TYPE_1_HIS"/>
    <property type="match status" value="1"/>
</dbReference>
<keyword evidence="8" id="KW-0418">Kinase</keyword>
<dbReference type="InterPro" id="IPR036878">
    <property type="entry name" value="Glu_permease_IIB"/>
</dbReference>
<dbReference type="Pfam" id="PF00367">
    <property type="entry name" value="PTS_EIIB"/>
    <property type="match status" value="1"/>
</dbReference>
<keyword evidence="5" id="KW-0808">Transferase</keyword>
<dbReference type="NCBIfam" id="TIGR00826">
    <property type="entry name" value="EIIB_glc"/>
    <property type="match status" value="1"/>
</dbReference>
<dbReference type="GO" id="GO:0016301">
    <property type="term" value="F:kinase activity"/>
    <property type="evidence" value="ECO:0007669"/>
    <property type="project" value="UniProtKB-KW"/>
</dbReference>
<feature type="transmembrane region" description="Helical" evidence="12">
    <location>
        <begin position="128"/>
        <end position="146"/>
    </location>
</feature>
<dbReference type="Pfam" id="PF00358">
    <property type="entry name" value="PTS_EIIA_1"/>
    <property type="match status" value="1"/>
</dbReference>
<evidence type="ECO:0000256" key="5">
    <source>
        <dbReference type="ARBA" id="ARBA00022679"/>
    </source>
</evidence>
<keyword evidence="9 12" id="KW-1133">Transmembrane helix</keyword>
<evidence type="ECO:0000313" key="19">
    <source>
        <dbReference type="Proteomes" id="UP001321763"/>
    </source>
</evidence>
<dbReference type="InterPro" id="IPR011055">
    <property type="entry name" value="Dup_hybrid_motif"/>
</dbReference>
<dbReference type="Gene3D" id="2.70.70.10">
    <property type="entry name" value="Glucose Permease (Domain IIA)"/>
    <property type="match status" value="1"/>
</dbReference>
<keyword evidence="6" id="KW-0598">Phosphotransferase system</keyword>
<evidence type="ECO:0000313" key="16">
    <source>
        <dbReference type="EMBL" id="BDR79867.1"/>
    </source>
</evidence>
<proteinExistence type="predicted"/>
<dbReference type="Proteomes" id="UP000290921">
    <property type="component" value="Unassembled WGS sequence"/>
</dbReference>
<dbReference type="PROSITE" id="PS51098">
    <property type="entry name" value="PTS_EIIB_TYPE_1"/>
    <property type="match status" value="1"/>
</dbReference>
<dbReference type="InterPro" id="IPR003352">
    <property type="entry name" value="PTS_EIIC"/>
</dbReference>
<dbReference type="EMBL" id="AP026818">
    <property type="protein sequence ID" value="BDR79867.1"/>
    <property type="molecule type" value="Genomic_DNA"/>
</dbReference>
<dbReference type="FunFam" id="2.70.70.10:FF:000001">
    <property type="entry name" value="PTS system glucose-specific IIA component"/>
    <property type="match status" value="1"/>
</dbReference>
<sequence>MKKLFSILQKIGKSLMLPVSVLPAAGILLRLGQPDLLNMPYLATAGDAIFTNLPMIFAVGVAIGFSGGEGTAALAAVVGQFILQGIIKVAGDDFAQIAAEQIAKAQGVAFDVFKNSAEYTEIVRLNQINMGVFGGIIIGLTAATLYNKYHNIKLPQALGFFAGKRFVPIVTSIASLIIAIIGVKVWPELQKGIDVFARWASTSPYGPALYASGKRLLIPVGLHHMYYPPFLYQFGEYVVDGVSYLGDFARFYHGDPSAGIFMASEYPNIMFGLPGAALAMVLTAKKENRKAVAGMMASAALVAFVTGITEPIEFSFIFVAPMLFVFHVLAAFIGGLVTKILGIRLGYTFSASAIDYILGFKFTGNALLIWPVGIAFFILYFVVFYFVIKKFNIKTPGREDNKASKEQFIIKDLKRDDRAFKVLEALGGKNNIKELDACMTRLRLNLVDTSKVDKNTLKALGSAGVMEAGNSVQVIFGTDAERIKDDIKNVINNSYEPLEEKENYNEKEDFKDDLKKNNIKEEIILTPIEGEVVELEKVPDEVFSKKMLGDGFAVEIKGDKVYAPIEGEISVIFPTKHAIAITTNNGLEILIHVGIDTVELQGEGFISHVKQGDTVKKGDLLLTVDKEFIKNKGKSLMTPVIVTNMEKVESIEIFKGQNTNKKAATVKIK</sequence>
<reference evidence="16 19" key="2">
    <citation type="submission" date="2022-09" db="EMBL/GenBank/DDBJ databases">
        <title>complete genome sequences of Clostridium tetani str. KHSU-234311-028 isolated from soil.</title>
        <authorList>
            <person name="Sekizuka T."/>
            <person name="Shitada C."/>
            <person name="Takahashi M."/>
            <person name="Kuroda M."/>
        </authorList>
    </citation>
    <scope>NUCLEOTIDE SEQUENCE [LARGE SCALE GENOMIC DNA]</scope>
    <source>
        <strain evidence="16 19">KHSU-234311-028</strain>
    </source>
</reference>
<feature type="transmembrane region" description="Helical" evidence="12">
    <location>
        <begin position="368"/>
        <end position="388"/>
    </location>
</feature>
<dbReference type="PANTHER" id="PTHR30009:SF20">
    <property type="entry name" value="PTS SYSTEM GLUCOSE-SPECIFIC EIICB COMPONENT-RELATED"/>
    <property type="match status" value="1"/>
</dbReference>
<dbReference type="InterPro" id="IPR050429">
    <property type="entry name" value="PTS_Glucose_EIICBA"/>
</dbReference>
<evidence type="ECO:0000256" key="11">
    <source>
        <dbReference type="PROSITE-ProRule" id="PRU00421"/>
    </source>
</evidence>
<dbReference type="Gene3D" id="3.30.1360.60">
    <property type="entry name" value="Glucose permease domain IIB"/>
    <property type="match status" value="1"/>
</dbReference>
<evidence type="ECO:0000256" key="1">
    <source>
        <dbReference type="ARBA" id="ARBA00004651"/>
    </source>
</evidence>
<dbReference type="AlphaFoldDB" id="A0A4Q0VBD1"/>
<evidence type="ECO:0000256" key="8">
    <source>
        <dbReference type="ARBA" id="ARBA00022777"/>
    </source>
</evidence>
<evidence type="ECO:0000256" key="12">
    <source>
        <dbReference type="SAM" id="Phobius"/>
    </source>
</evidence>
<dbReference type="PANTHER" id="PTHR30009">
    <property type="entry name" value="CYTOCHROME C-TYPE SYNTHESIS PROTEIN AND PTS TRANSMEMBRANE COMPONENT"/>
    <property type="match status" value="1"/>
</dbReference>
<evidence type="ECO:0000256" key="9">
    <source>
        <dbReference type="ARBA" id="ARBA00022989"/>
    </source>
</evidence>
<dbReference type="PROSITE" id="PS01035">
    <property type="entry name" value="PTS_EIIB_TYPE_1_CYS"/>
    <property type="match status" value="1"/>
</dbReference>
<dbReference type="InterPro" id="IPR001996">
    <property type="entry name" value="PTS_IIB_1"/>
</dbReference>
<dbReference type="Pfam" id="PF02378">
    <property type="entry name" value="PTS_EIIC"/>
    <property type="match status" value="1"/>
</dbReference>
<dbReference type="GO" id="GO:0008982">
    <property type="term" value="F:protein-N(PI)-phosphohistidine-sugar phosphotransferase activity"/>
    <property type="evidence" value="ECO:0007669"/>
    <property type="project" value="InterPro"/>
</dbReference>
<dbReference type="NCBIfam" id="TIGR00830">
    <property type="entry name" value="PTBA"/>
    <property type="match status" value="1"/>
</dbReference>
<feature type="domain" description="PTS EIIC type-1" evidence="15">
    <location>
        <begin position="2"/>
        <end position="400"/>
    </location>
</feature>
<evidence type="ECO:0000259" key="15">
    <source>
        <dbReference type="PROSITE" id="PS51103"/>
    </source>
</evidence>
<dbReference type="EMBL" id="QMAP01000006">
    <property type="protein sequence ID" value="RXI48643.1"/>
    <property type="molecule type" value="Genomic_DNA"/>
</dbReference>
<evidence type="ECO:0000256" key="2">
    <source>
        <dbReference type="ARBA" id="ARBA00022448"/>
    </source>
</evidence>
<dbReference type="PROSITE" id="PS51093">
    <property type="entry name" value="PTS_EIIA_TYPE_1"/>
    <property type="match status" value="1"/>
</dbReference>
<dbReference type="PROSITE" id="PS51103">
    <property type="entry name" value="PTS_EIIC_TYPE_1"/>
    <property type="match status" value="1"/>
</dbReference>
<evidence type="ECO:0000256" key="3">
    <source>
        <dbReference type="ARBA" id="ARBA00022475"/>
    </source>
</evidence>
<dbReference type="RefSeq" id="WP_129030422.1">
    <property type="nucleotide sequence ID" value="NZ_AP026806.1"/>
</dbReference>
<evidence type="ECO:0000313" key="17">
    <source>
        <dbReference type="EMBL" id="RXI48643.1"/>
    </source>
</evidence>
<gene>
    <name evidence="17" type="ORF">DP130_07900</name>
    <name evidence="16" type="ORF">K234311028_01130</name>
</gene>
<keyword evidence="2" id="KW-0813">Transport</keyword>
<dbReference type="InterPro" id="IPR018113">
    <property type="entry name" value="PTrfase_EIIB_Cys"/>
</dbReference>
<feature type="transmembrane region" description="Helical" evidence="12">
    <location>
        <begin position="166"/>
        <end position="186"/>
    </location>
</feature>
<dbReference type="CDD" id="cd00212">
    <property type="entry name" value="PTS_IIB_glc"/>
    <property type="match status" value="1"/>
</dbReference>
<evidence type="ECO:0000256" key="4">
    <source>
        <dbReference type="ARBA" id="ARBA00022597"/>
    </source>
</evidence>
<dbReference type="FunFam" id="3.30.1360.60:FF:000001">
    <property type="entry name" value="PTS system glucose-specific IIBC component PtsG"/>
    <property type="match status" value="1"/>
</dbReference>
<feature type="domain" description="PTS EIIB type-1" evidence="14">
    <location>
        <begin position="416"/>
        <end position="497"/>
    </location>
</feature>
<evidence type="ECO:0000259" key="14">
    <source>
        <dbReference type="PROSITE" id="PS51098"/>
    </source>
</evidence>
<feature type="domain" description="PTS EIIA type-1" evidence="13">
    <location>
        <begin position="540"/>
        <end position="644"/>
    </location>
</feature>
<protein>
    <submittedName>
        <fullName evidence="17">PTS glucose transporter subunit IIA</fullName>
    </submittedName>
</protein>
<dbReference type="GO" id="GO:0009401">
    <property type="term" value="P:phosphoenolpyruvate-dependent sugar phosphotransferase system"/>
    <property type="evidence" value="ECO:0007669"/>
    <property type="project" value="UniProtKB-KW"/>
</dbReference>
<organism evidence="17 18">
    <name type="scientific">Clostridium tetani</name>
    <dbReference type="NCBI Taxonomy" id="1513"/>
    <lineage>
        <taxon>Bacteria</taxon>
        <taxon>Bacillati</taxon>
        <taxon>Bacillota</taxon>
        <taxon>Clostridia</taxon>
        <taxon>Eubacteriales</taxon>
        <taxon>Clostridiaceae</taxon>
        <taxon>Clostridium</taxon>
    </lineage>
</organism>
<evidence type="ECO:0000259" key="13">
    <source>
        <dbReference type="PROSITE" id="PS51093"/>
    </source>
</evidence>
<evidence type="ECO:0000256" key="7">
    <source>
        <dbReference type="ARBA" id="ARBA00022692"/>
    </source>
</evidence>
<dbReference type="InterPro" id="IPR013013">
    <property type="entry name" value="PTS_EIIC_1"/>
</dbReference>
<feature type="transmembrane region" description="Helical" evidence="12">
    <location>
        <begin position="291"/>
        <end position="308"/>
    </location>
</feature>
<dbReference type="GO" id="GO:0090563">
    <property type="term" value="F:protein-phosphocysteine-sugar phosphotransferase activity"/>
    <property type="evidence" value="ECO:0007669"/>
    <property type="project" value="TreeGrafter"/>
</dbReference>
<dbReference type="SUPFAM" id="SSF55604">
    <property type="entry name" value="Glucose permease domain IIB"/>
    <property type="match status" value="1"/>
</dbReference>
<dbReference type="SUPFAM" id="SSF51261">
    <property type="entry name" value="Duplicated hybrid motif"/>
    <property type="match status" value="1"/>
</dbReference>
<evidence type="ECO:0000256" key="10">
    <source>
        <dbReference type="ARBA" id="ARBA00023136"/>
    </source>
</evidence>
<feature type="active site" description="Phosphocysteine intermediate; for EIIB activity" evidence="11">
    <location>
        <position position="438"/>
    </location>
</feature>
<keyword evidence="10 12" id="KW-0472">Membrane</keyword>
<dbReference type="Proteomes" id="UP001321763">
    <property type="component" value="Chromosome"/>
</dbReference>
<dbReference type="GO" id="GO:0005886">
    <property type="term" value="C:plasma membrane"/>
    <property type="evidence" value="ECO:0007669"/>
    <property type="project" value="UniProtKB-SubCell"/>
</dbReference>
<keyword evidence="3" id="KW-1003">Cell membrane</keyword>
<dbReference type="InterPro" id="IPR001127">
    <property type="entry name" value="PTS_EIIA_1_perm"/>
</dbReference>
<name>A0A4Q0VBD1_CLOTA</name>
<reference evidence="17 18" key="1">
    <citation type="submission" date="2018-06" db="EMBL/GenBank/DDBJ databases">
        <title>Genome conservation of Clostridium tetani.</title>
        <authorList>
            <person name="Bruggemann H."/>
            <person name="Popoff M.R."/>
        </authorList>
    </citation>
    <scope>NUCLEOTIDE SEQUENCE [LARGE SCALE GENOMIC DNA]</scope>
    <source>
        <strain evidence="17 18">2017.061</strain>
    </source>
</reference>
<accession>A0A4Q0VBD1</accession>
<comment type="subcellular location">
    <subcellularLocation>
        <location evidence="1">Cell membrane</location>
        <topology evidence="1">Multi-pass membrane protein</topology>
    </subcellularLocation>
</comment>